<dbReference type="Proteomes" id="UP000410984">
    <property type="component" value="Unassembled WGS sequence"/>
</dbReference>
<proteinExistence type="predicted"/>
<accession>A0A509EH45</accession>
<dbReference type="RefSeq" id="WP_185156950.1">
    <property type="nucleotide sequence ID" value="NZ_CABFPH010000072.1"/>
</dbReference>
<name>A0A509EH45_9HYPH</name>
<gene>
    <name evidence="1" type="ORF">MET9862_04094</name>
</gene>
<dbReference type="EMBL" id="CABFPH010000072">
    <property type="protein sequence ID" value="VUD73478.1"/>
    <property type="molecule type" value="Genomic_DNA"/>
</dbReference>
<sequence>MEAGRRTWTRAKPRLPWLVLGAALALATMPAWRPLVFGSTLTLEDLLDLRCLPR</sequence>
<protein>
    <submittedName>
        <fullName evidence="1">Uncharacterized protein</fullName>
    </submittedName>
</protein>
<evidence type="ECO:0000313" key="1">
    <source>
        <dbReference type="EMBL" id="VUD73478.1"/>
    </source>
</evidence>
<reference evidence="1 2" key="1">
    <citation type="submission" date="2019-06" db="EMBL/GenBank/DDBJ databases">
        <authorList>
            <person name="Rodrigo-Torres L."/>
            <person name="Arahal R. D."/>
            <person name="Lucena T."/>
        </authorList>
    </citation>
    <scope>NUCLEOTIDE SEQUENCE [LARGE SCALE GENOMIC DNA]</scope>
    <source>
        <strain evidence="1 2">SB0023/3</strain>
    </source>
</reference>
<evidence type="ECO:0000313" key="2">
    <source>
        <dbReference type="Proteomes" id="UP000410984"/>
    </source>
</evidence>
<dbReference type="AlphaFoldDB" id="A0A509EH45"/>
<organism evidence="1 2">
    <name type="scientific">Methylobacterium symbioticum</name>
    <dbReference type="NCBI Taxonomy" id="2584084"/>
    <lineage>
        <taxon>Bacteria</taxon>
        <taxon>Pseudomonadati</taxon>
        <taxon>Pseudomonadota</taxon>
        <taxon>Alphaproteobacteria</taxon>
        <taxon>Hyphomicrobiales</taxon>
        <taxon>Methylobacteriaceae</taxon>
        <taxon>Methylobacterium</taxon>
    </lineage>
</organism>
<keyword evidence="2" id="KW-1185">Reference proteome</keyword>